<reference evidence="1 2" key="1">
    <citation type="submission" date="2016-10" db="EMBL/GenBank/DDBJ databases">
        <authorList>
            <person name="de Groot N.N."/>
        </authorList>
    </citation>
    <scope>NUCLEOTIDE SEQUENCE [LARGE SCALE GENOMIC DNA]</scope>
    <source>
        <strain evidence="1 2">LMG 26867</strain>
    </source>
</reference>
<dbReference type="AlphaFoldDB" id="A0A1H2ARR6"/>
<protein>
    <recommendedName>
        <fullName evidence="3">Hemopexin</fullName>
    </recommendedName>
</protein>
<evidence type="ECO:0000313" key="1">
    <source>
        <dbReference type="EMBL" id="SDT48624.1"/>
    </source>
</evidence>
<dbReference type="STRING" id="1148509.SAMN05216222_4641"/>
<dbReference type="RefSeq" id="WP_092279650.1">
    <property type="nucleotide sequence ID" value="NZ_LT629762.1"/>
</dbReference>
<accession>A0A1H2ARR6</accession>
<evidence type="ECO:0008006" key="3">
    <source>
        <dbReference type="Google" id="ProtNLM"/>
    </source>
</evidence>
<dbReference type="InterPro" id="IPR036375">
    <property type="entry name" value="Hemopexin-like_dom_sf"/>
</dbReference>
<name>A0A1H2ARR6_9PSED</name>
<gene>
    <name evidence="1" type="ORF">SAMN05216222_4641</name>
</gene>
<proteinExistence type="predicted"/>
<dbReference type="EMBL" id="LT629762">
    <property type="protein sequence ID" value="SDT48624.1"/>
    <property type="molecule type" value="Genomic_DNA"/>
</dbReference>
<dbReference type="SUPFAM" id="SSF50923">
    <property type="entry name" value="Hemopexin-like domain"/>
    <property type="match status" value="1"/>
</dbReference>
<organism evidence="1 2">
    <name type="scientific">Pseudomonas prosekii</name>
    <dbReference type="NCBI Taxonomy" id="1148509"/>
    <lineage>
        <taxon>Bacteria</taxon>
        <taxon>Pseudomonadati</taxon>
        <taxon>Pseudomonadota</taxon>
        <taxon>Gammaproteobacteria</taxon>
        <taxon>Pseudomonadales</taxon>
        <taxon>Pseudomonadaceae</taxon>
        <taxon>Pseudomonas</taxon>
    </lineage>
</organism>
<dbReference type="Proteomes" id="UP000198481">
    <property type="component" value="Chromosome I"/>
</dbReference>
<sequence>MQTLNNVVAVDWRSGADRCYFFFKDTNTYSRFNLADNEVPEGYPTAIRSSNWNTVHSKLKDLRFGFTTTGINPAHPLDFDSDILWLFYYDGGIPMVCRYDQDDDVATNSYPVSQSIWHTLLPYFDRIVAGTWWEKSPNPRFFRFLMNDGHSLSLNLVTDKLTHEPINDSTWPGLAPYKDRIMTAVQNDRTFAYSHYYIFLTNNEYLRYNIPTNRLLAGPIIVDEVSWPGLLRN</sequence>
<evidence type="ECO:0000313" key="2">
    <source>
        <dbReference type="Proteomes" id="UP000198481"/>
    </source>
</evidence>